<evidence type="ECO:0000313" key="3">
    <source>
        <dbReference type="Proteomes" id="UP000215914"/>
    </source>
</evidence>
<dbReference type="Proteomes" id="UP000215914">
    <property type="component" value="Chromosome 8"/>
</dbReference>
<sequence length="81" mass="9337">MNLITFVSAPLWTSSLLKSHLFPYVASSAFESIMIAICPFWELLKVTWLNSTNSGRQLASFRFNHHPHRMNRSRLACLRSV</sequence>
<dbReference type="InParanoid" id="A0A251U762"/>
<reference evidence="1" key="3">
    <citation type="submission" date="2020-06" db="EMBL/GenBank/DDBJ databases">
        <title>Helianthus annuus Genome sequencing and assembly Release 2.</title>
        <authorList>
            <person name="Gouzy J."/>
            <person name="Langlade N."/>
            <person name="Munos S."/>
        </authorList>
    </citation>
    <scope>NUCLEOTIDE SEQUENCE</scope>
    <source>
        <tissue evidence="1">Leaves</tissue>
    </source>
</reference>
<proteinExistence type="predicted"/>
<organism evidence="2 3">
    <name type="scientific">Helianthus annuus</name>
    <name type="common">Common sunflower</name>
    <dbReference type="NCBI Taxonomy" id="4232"/>
    <lineage>
        <taxon>Eukaryota</taxon>
        <taxon>Viridiplantae</taxon>
        <taxon>Streptophyta</taxon>
        <taxon>Embryophyta</taxon>
        <taxon>Tracheophyta</taxon>
        <taxon>Spermatophyta</taxon>
        <taxon>Magnoliopsida</taxon>
        <taxon>eudicotyledons</taxon>
        <taxon>Gunneridae</taxon>
        <taxon>Pentapetalae</taxon>
        <taxon>asterids</taxon>
        <taxon>campanulids</taxon>
        <taxon>Asterales</taxon>
        <taxon>Asteraceae</taxon>
        <taxon>Asteroideae</taxon>
        <taxon>Heliantheae alliance</taxon>
        <taxon>Heliantheae</taxon>
        <taxon>Helianthus</taxon>
    </lineage>
</organism>
<dbReference type="Gramene" id="mRNA:HanXRQr2_Chr04g0146101">
    <property type="protein sequence ID" value="mRNA:HanXRQr2_Chr04g0146101"/>
    <property type="gene ID" value="HanXRQr2_Chr04g0146101"/>
</dbReference>
<dbReference type="EMBL" id="CM007897">
    <property type="protein sequence ID" value="OTG18974.1"/>
    <property type="molecule type" value="Genomic_DNA"/>
</dbReference>
<evidence type="ECO:0000313" key="1">
    <source>
        <dbReference type="EMBL" id="KAF5808501.1"/>
    </source>
</evidence>
<gene>
    <name evidence="2" type="ORF">HannXRQ_Chr08g0228881</name>
    <name evidence="1" type="ORF">HanXRQr2_Chr04g0146101</name>
</gene>
<reference evidence="2" key="2">
    <citation type="submission" date="2017-02" db="EMBL/GenBank/DDBJ databases">
        <title>Sunflower complete genome.</title>
        <authorList>
            <person name="Langlade N."/>
            <person name="Munos S."/>
        </authorList>
    </citation>
    <scope>NUCLEOTIDE SEQUENCE [LARGE SCALE GENOMIC DNA]</scope>
    <source>
        <tissue evidence="2">Leaves</tissue>
    </source>
</reference>
<reference evidence="1 3" key="1">
    <citation type="journal article" date="2017" name="Nature">
        <title>The sunflower genome provides insights into oil metabolism, flowering and Asterid evolution.</title>
        <authorList>
            <person name="Badouin H."/>
            <person name="Gouzy J."/>
            <person name="Grassa C.J."/>
            <person name="Murat F."/>
            <person name="Staton S.E."/>
            <person name="Cottret L."/>
            <person name="Lelandais-Briere C."/>
            <person name="Owens G.L."/>
            <person name="Carrere S."/>
            <person name="Mayjonade B."/>
            <person name="Legrand L."/>
            <person name="Gill N."/>
            <person name="Kane N.C."/>
            <person name="Bowers J.E."/>
            <person name="Hubner S."/>
            <person name="Bellec A."/>
            <person name="Berard A."/>
            <person name="Berges H."/>
            <person name="Blanchet N."/>
            <person name="Boniface M.C."/>
            <person name="Brunel D."/>
            <person name="Catrice O."/>
            <person name="Chaidir N."/>
            <person name="Claudel C."/>
            <person name="Donnadieu C."/>
            <person name="Faraut T."/>
            <person name="Fievet G."/>
            <person name="Helmstetter N."/>
            <person name="King M."/>
            <person name="Knapp S.J."/>
            <person name="Lai Z."/>
            <person name="Le Paslier M.C."/>
            <person name="Lippi Y."/>
            <person name="Lorenzon L."/>
            <person name="Mandel J.R."/>
            <person name="Marage G."/>
            <person name="Marchand G."/>
            <person name="Marquand E."/>
            <person name="Bret-Mestries E."/>
            <person name="Morien E."/>
            <person name="Nambeesan S."/>
            <person name="Nguyen T."/>
            <person name="Pegot-Espagnet P."/>
            <person name="Pouilly N."/>
            <person name="Raftis F."/>
            <person name="Sallet E."/>
            <person name="Schiex T."/>
            <person name="Thomas J."/>
            <person name="Vandecasteele C."/>
            <person name="Vares D."/>
            <person name="Vear F."/>
            <person name="Vautrin S."/>
            <person name="Crespi M."/>
            <person name="Mangin B."/>
            <person name="Burke J.M."/>
            <person name="Salse J."/>
            <person name="Munos S."/>
            <person name="Vincourt P."/>
            <person name="Rieseberg L.H."/>
            <person name="Langlade N.B."/>
        </authorList>
    </citation>
    <scope>NUCLEOTIDE SEQUENCE [LARGE SCALE GENOMIC DNA]</scope>
    <source>
        <strain evidence="3">cv. SF193</strain>
        <tissue evidence="1">Leaves</tissue>
    </source>
</reference>
<accession>A0A251U762</accession>
<dbReference type="EMBL" id="MNCJ02000319">
    <property type="protein sequence ID" value="KAF5808501.1"/>
    <property type="molecule type" value="Genomic_DNA"/>
</dbReference>
<dbReference type="AlphaFoldDB" id="A0A251U762"/>
<keyword evidence="3" id="KW-1185">Reference proteome</keyword>
<name>A0A251U762_HELAN</name>
<protein>
    <submittedName>
        <fullName evidence="2">Uncharacterized protein</fullName>
    </submittedName>
</protein>
<evidence type="ECO:0000313" key="2">
    <source>
        <dbReference type="EMBL" id="OTG18974.1"/>
    </source>
</evidence>